<organism evidence="3 4">
    <name type="scientific">Arcobacter lacus</name>
    <dbReference type="NCBI Taxonomy" id="1912876"/>
    <lineage>
        <taxon>Bacteria</taxon>
        <taxon>Pseudomonadati</taxon>
        <taxon>Campylobacterota</taxon>
        <taxon>Epsilonproteobacteria</taxon>
        <taxon>Campylobacterales</taxon>
        <taxon>Arcobacteraceae</taxon>
        <taxon>Arcobacter</taxon>
    </lineage>
</organism>
<dbReference type="InterPro" id="IPR000801">
    <property type="entry name" value="Esterase-like"/>
</dbReference>
<dbReference type="RefSeq" id="WP_108527218.1">
    <property type="nucleotide sequence ID" value="NZ_MUXF01000004.1"/>
</dbReference>
<reference evidence="3 4" key="1">
    <citation type="submission" date="2017-02" db="EMBL/GenBank/DDBJ databases">
        <title>Arcobacter lacus sp. nov., a new species isolated from reclaimed water.</title>
        <authorList>
            <person name="Figueras M.J."/>
            <person name="Perez-Cataluna A."/>
            <person name="Salas-Masso N."/>
        </authorList>
    </citation>
    <scope>NUCLEOTIDE SEQUENCE [LARGE SCALE GENOMIC DNA]</scope>
    <source>
        <strain evidence="3 4">RW43-9</strain>
    </source>
</reference>
<proteinExistence type="inferred from homology"/>
<evidence type="ECO:0000256" key="1">
    <source>
        <dbReference type="ARBA" id="ARBA00005622"/>
    </source>
</evidence>
<evidence type="ECO:0000256" key="2">
    <source>
        <dbReference type="ARBA" id="ARBA00022801"/>
    </source>
</evidence>
<comment type="caution">
    <text evidence="3">The sequence shown here is derived from an EMBL/GenBank/DDBJ whole genome shotgun (WGS) entry which is preliminary data.</text>
</comment>
<accession>A0ABX5JLM0</accession>
<protein>
    <submittedName>
        <fullName evidence="3">IroE protein</fullName>
    </submittedName>
</protein>
<dbReference type="PANTHER" id="PTHR40841:SF2">
    <property type="entry name" value="SIDEROPHORE-DEGRADING ESTERASE (EUROFUNG)"/>
    <property type="match status" value="1"/>
</dbReference>
<dbReference type="SUPFAM" id="SSF53474">
    <property type="entry name" value="alpha/beta-Hydrolases"/>
    <property type="match status" value="1"/>
</dbReference>
<comment type="similarity">
    <text evidence="1">Belongs to the esterase D family.</text>
</comment>
<name>A0ABX5JLM0_9BACT</name>
<dbReference type="InterPro" id="IPR029058">
    <property type="entry name" value="AB_hydrolase_fold"/>
</dbReference>
<dbReference type="InterPro" id="IPR052558">
    <property type="entry name" value="Siderophore_Hydrolase_D"/>
</dbReference>
<dbReference type="Gene3D" id="3.40.50.1820">
    <property type="entry name" value="alpha/beta hydrolase"/>
    <property type="match status" value="1"/>
</dbReference>
<dbReference type="PANTHER" id="PTHR40841">
    <property type="entry name" value="SIDEROPHORE TRIACETYLFUSARININE C ESTERASE"/>
    <property type="match status" value="1"/>
</dbReference>
<keyword evidence="2" id="KW-0378">Hydrolase</keyword>
<gene>
    <name evidence="3" type="ORF">B0175_02995</name>
</gene>
<evidence type="ECO:0000313" key="4">
    <source>
        <dbReference type="Proteomes" id="UP000251311"/>
    </source>
</evidence>
<dbReference type="Pfam" id="PF00756">
    <property type="entry name" value="Esterase"/>
    <property type="match status" value="1"/>
</dbReference>
<keyword evidence="4" id="KW-1185">Reference proteome</keyword>
<evidence type="ECO:0000313" key="3">
    <source>
        <dbReference type="EMBL" id="PUE67155.1"/>
    </source>
</evidence>
<dbReference type="Proteomes" id="UP000251311">
    <property type="component" value="Unassembled WGS sequence"/>
</dbReference>
<dbReference type="EMBL" id="MUXF01000004">
    <property type="protein sequence ID" value="PUE67155.1"/>
    <property type="molecule type" value="Genomic_DNA"/>
</dbReference>
<sequence length="297" mass="34365">MRILVQMFIYMIFLKISLCAQSEISIQKGISLVGGEKNQQFFFSSESNQQQYLIQVYQPKTPPPETGYSVIYLLDGNATFPYASIMAQAMDEAFSRTNKVPPLIVAIGYATESLFDIKARSFDYTPPYKGELHQINNRGSSSYTQGGAEQFYQFIEKELKPIITDKYKIDLKQQTLFGHSYGGLFTLYTFLNHPESFQFYMAASPSIWWNDFYILKQIKLLQPKFYSPTTLWLSVGEIENKDRRFNTSLVQQNSDIEQFVFDLNFQDNLQIKTFNIQNSTHIEALFPALNLAFKMQN</sequence>